<dbReference type="RefSeq" id="WP_058230727.1">
    <property type="nucleotide sequence ID" value="NZ_FMYG01000001.1"/>
</dbReference>
<sequence>MGKLFYSSDPQPIAVDDRLLQYLQVVLSTKLRRNESFTITWTDTDAQHTRTTLWVQPAISMRFEYDSAEPQRLSGGYLRQLADQAAMSSGLLLNAATWQQQEDAHRAHLAAAA</sequence>
<protein>
    <recommendedName>
        <fullName evidence="1">DUF7882 domain-containing protein</fullName>
    </recommendedName>
</protein>
<dbReference type="OrthoDB" id="5123855at2"/>
<dbReference type="Proteomes" id="UP000183203">
    <property type="component" value="Unassembled WGS sequence"/>
</dbReference>
<organism evidence="2 3">
    <name type="scientific">Microbacterium enclense</name>
    <dbReference type="NCBI Taxonomy" id="993073"/>
    <lineage>
        <taxon>Bacteria</taxon>
        <taxon>Bacillati</taxon>
        <taxon>Actinomycetota</taxon>
        <taxon>Actinomycetes</taxon>
        <taxon>Micrococcales</taxon>
        <taxon>Microbacteriaceae</taxon>
        <taxon>Microbacterium</taxon>
    </lineage>
</organism>
<dbReference type="InterPro" id="IPR057204">
    <property type="entry name" value="DUF7882"/>
</dbReference>
<feature type="domain" description="DUF7882" evidence="1">
    <location>
        <begin position="1"/>
        <end position="93"/>
    </location>
</feature>
<dbReference type="EMBL" id="FMYG01000001">
    <property type="protein sequence ID" value="SDB82801.1"/>
    <property type="molecule type" value="Genomic_DNA"/>
</dbReference>
<accession>A0A1G6GLB8</accession>
<evidence type="ECO:0000313" key="2">
    <source>
        <dbReference type="EMBL" id="SDB82801.1"/>
    </source>
</evidence>
<dbReference type="Pfam" id="PF25355">
    <property type="entry name" value="DUF7882"/>
    <property type="match status" value="1"/>
</dbReference>
<dbReference type="STRING" id="993073.AS029_00835"/>
<evidence type="ECO:0000259" key="1">
    <source>
        <dbReference type="Pfam" id="PF25355"/>
    </source>
</evidence>
<evidence type="ECO:0000313" key="3">
    <source>
        <dbReference type="Proteomes" id="UP000183203"/>
    </source>
</evidence>
<dbReference type="AlphaFoldDB" id="A0A1G6GLB8"/>
<gene>
    <name evidence="2" type="ORF">SAMN05216418_0400</name>
</gene>
<reference evidence="2 3" key="1">
    <citation type="submission" date="2016-09" db="EMBL/GenBank/DDBJ databases">
        <authorList>
            <person name="Capua I."/>
            <person name="De Benedictis P."/>
            <person name="Joannis T."/>
            <person name="Lombin L.H."/>
            <person name="Cattoli G."/>
        </authorList>
    </citation>
    <scope>NUCLEOTIDE SEQUENCE [LARGE SCALE GENOMIC DNA]</scope>
    <source>
        <strain evidence="2 3">NIO-1002</strain>
    </source>
</reference>
<name>A0A1G6GLB8_9MICO</name>
<proteinExistence type="predicted"/>